<dbReference type="EnsemblMetazoa" id="XM_014386291.2">
    <property type="protein sequence ID" value="XP_014241777.1"/>
    <property type="gene ID" value="LOC106662296"/>
</dbReference>
<proteinExistence type="inferred from homology"/>
<evidence type="ECO:0000256" key="13">
    <source>
        <dbReference type="SAM" id="Phobius"/>
    </source>
</evidence>
<dbReference type="GO" id="GO:0015271">
    <property type="term" value="F:outward rectifier potassium channel activity"/>
    <property type="evidence" value="ECO:0007669"/>
    <property type="project" value="TreeGrafter"/>
</dbReference>
<sequence length="499" mass="57578">MTTRGRLYLQTSSTSSRSESLSTIKEQCTTTVTSSSDVFPRHFPFKAESKKTYKNWFGLFWPSNFKRDPSNQGHYDFWMKGKRWDGTKWFEDDDWDDYDIPTTDLFALPPIPKRQLTPKEEKKRLKEEKKAEERAYMHKLREQGLTWKQRLLMTISYKIAQYTKTWLAHIFLVIALFLYTVLGAYMFHIIEGNDDELVEGDPFGERESLTSLIKEIQTKKMSREDGDQVLRQALKDYEISVFDNLGSNSANERGKDELNWGFWSAFFFCFTVYTTIGFGHMSPSTLLGRIVVIIYAIIGIPLFLIIMADLGKAMTRTCKLIWLLSLKTYHSKTIQRGKIMIKRSISRLANTEDPYFMQDPEIKRVSIDFEIDDRFDLPVTLAILILIAYLFLGAILFAEWEGYEFIASFYFVFVSLTTVGFGDLVPQNADKLMVCILFLTIGLSLASMCVAVVRQHLAKTLVEATSKVGAASGWELDLDQSQLGVEKKKDEEEEDEEDK</sequence>
<keyword evidence="9 12" id="KW-0406">Ion transport</keyword>
<name>A0A8I6TBT6_CIMLE</name>
<dbReference type="InterPro" id="IPR013099">
    <property type="entry name" value="K_chnl_dom"/>
</dbReference>
<dbReference type="GO" id="GO:0030322">
    <property type="term" value="P:stabilization of membrane potential"/>
    <property type="evidence" value="ECO:0007669"/>
    <property type="project" value="TreeGrafter"/>
</dbReference>
<dbReference type="InterPro" id="IPR003092">
    <property type="entry name" value="2pore_dom_K_chnl_TASK"/>
</dbReference>
<dbReference type="Gene3D" id="1.10.287.70">
    <property type="match status" value="1"/>
</dbReference>
<feature type="transmembrane region" description="Helical" evidence="13">
    <location>
        <begin position="286"/>
        <end position="307"/>
    </location>
</feature>
<evidence type="ECO:0000256" key="12">
    <source>
        <dbReference type="RuleBase" id="RU003857"/>
    </source>
</evidence>
<evidence type="ECO:0000256" key="2">
    <source>
        <dbReference type="ARBA" id="ARBA00006666"/>
    </source>
</evidence>
<feature type="transmembrane region" description="Helical" evidence="13">
    <location>
        <begin position="431"/>
        <end position="453"/>
    </location>
</feature>
<dbReference type="Pfam" id="PF07885">
    <property type="entry name" value="Ion_trans_2"/>
    <property type="match status" value="2"/>
</dbReference>
<keyword evidence="5 12" id="KW-0812">Transmembrane</keyword>
<dbReference type="KEGG" id="clec:106662296"/>
<dbReference type="PANTHER" id="PTHR11003">
    <property type="entry name" value="POTASSIUM CHANNEL, SUBFAMILY K"/>
    <property type="match status" value="1"/>
</dbReference>
<dbReference type="PRINTS" id="PR01095">
    <property type="entry name" value="TASKCHANNEL"/>
</dbReference>
<keyword evidence="4" id="KW-0633">Potassium transport</keyword>
<comment type="subcellular location">
    <subcellularLocation>
        <location evidence="1">Membrane</location>
        <topology evidence="1">Multi-pass membrane protein</topology>
    </subcellularLocation>
</comment>
<feature type="transmembrane region" description="Helical" evidence="13">
    <location>
        <begin position="405"/>
        <end position="425"/>
    </location>
</feature>
<dbReference type="OrthoDB" id="297496at2759"/>
<organism evidence="15 16">
    <name type="scientific">Cimex lectularius</name>
    <name type="common">Bed bug</name>
    <name type="synonym">Acanthia lectularia</name>
    <dbReference type="NCBI Taxonomy" id="79782"/>
    <lineage>
        <taxon>Eukaryota</taxon>
        <taxon>Metazoa</taxon>
        <taxon>Ecdysozoa</taxon>
        <taxon>Arthropoda</taxon>
        <taxon>Hexapoda</taxon>
        <taxon>Insecta</taxon>
        <taxon>Pterygota</taxon>
        <taxon>Neoptera</taxon>
        <taxon>Paraneoptera</taxon>
        <taxon>Hemiptera</taxon>
        <taxon>Heteroptera</taxon>
        <taxon>Panheteroptera</taxon>
        <taxon>Cimicomorpha</taxon>
        <taxon>Cimicidae</taxon>
        <taxon>Cimex</taxon>
    </lineage>
</organism>
<dbReference type="Proteomes" id="UP000494040">
    <property type="component" value="Unassembled WGS sequence"/>
</dbReference>
<evidence type="ECO:0000256" key="1">
    <source>
        <dbReference type="ARBA" id="ARBA00004141"/>
    </source>
</evidence>
<dbReference type="GeneID" id="106662296"/>
<keyword evidence="10 13" id="KW-0472">Membrane</keyword>
<dbReference type="AlphaFoldDB" id="A0A8I6TBT6"/>
<evidence type="ECO:0000313" key="15">
    <source>
        <dbReference type="EnsemblMetazoa" id="XP_014241777.1"/>
    </source>
</evidence>
<reference evidence="15" key="1">
    <citation type="submission" date="2022-01" db="UniProtKB">
        <authorList>
            <consortium name="EnsemblMetazoa"/>
        </authorList>
    </citation>
    <scope>IDENTIFICATION</scope>
</reference>
<evidence type="ECO:0000256" key="3">
    <source>
        <dbReference type="ARBA" id="ARBA00022448"/>
    </source>
</evidence>
<feature type="domain" description="Potassium channel" evidence="14">
    <location>
        <begin position="259"/>
        <end position="315"/>
    </location>
</feature>
<feature type="transmembrane region" description="Helical" evidence="13">
    <location>
        <begin position="379"/>
        <end position="398"/>
    </location>
</feature>
<comment type="similarity">
    <text evidence="2 12">Belongs to the two pore domain potassium channel (TC 1.A.1.8) family.</text>
</comment>
<keyword evidence="6" id="KW-0631">Potassium channel</keyword>
<dbReference type="SUPFAM" id="SSF81324">
    <property type="entry name" value="Voltage-gated potassium channels"/>
    <property type="match status" value="2"/>
</dbReference>
<evidence type="ECO:0000256" key="4">
    <source>
        <dbReference type="ARBA" id="ARBA00022538"/>
    </source>
</evidence>
<dbReference type="PRINTS" id="PR01333">
    <property type="entry name" value="2POREKCHANEL"/>
</dbReference>
<keyword evidence="16" id="KW-1185">Reference proteome</keyword>
<accession>A0A8I6TBT6</accession>
<feature type="domain" description="Potassium channel" evidence="14">
    <location>
        <begin position="385"/>
        <end position="457"/>
    </location>
</feature>
<keyword evidence="11 12" id="KW-0407">Ion channel</keyword>
<evidence type="ECO:0000256" key="10">
    <source>
        <dbReference type="ARBA" id="ARBA00023136"/>
    </source>
</evidence>
<evidence type="ECO:0000259" key="14">
    <source>
        <dbReference type="Pfam" id="PF07885"/>
    </source>
</evidence>
<evidence type="ECO:0000256" key="7">
    <source>
        <dbReference type="ARBA" id="ARBA00022958"/>
    </source>
</evidence>
<evidence type="ECO:0000313" key="16">
    <source>
        <dbReference type="Proteomes" id="UP000494040"/>
    </source>
</evidence>
<dbReference type="GO" id="GO:0022841">
    <property type="term" value="F:potassium ion leak channel activity"/>
    <property type="evidence" value="ECO:0007669"/>
    <property type="project" value="TreeGrafter"/>
</dbReference>
<protein>
    <recommendedName>
        <fullName evidence="14">Potassium channel domain-containing protein</fullName>
    </recommendedName>
</protein>
<evidence type="ECO:0000256" key="6">
    <source>
        <dbReference type="ARBA" id="ARBA00022826"/>
    </source>
</evidence>
<feature type="transmembrane region" description="Helical" evidence="13">
    <location>
        <begin position="260"/>
        <end position="279"/>
    </location>
</feature>
<evidence type="ECO:0000256" key="9">
    <source>
        <dbReference type="ARBA" id="ARBA00023065"/>
    </source>
</evidence>
<keyword evidence="8 13" id="KW-1133">Transmembrane helix</keyword>
<dbReference type="InterPro" id="IPR003280">
    <property type="entry name" value="2pore_dom_K_chnl"/>
</dbReference>
<dbReference type="PANTHER" id="PTHR11003:SF335">
    <property type="entry name" value="POTASSIUM CHANNEL DOMAIN-CONTAINING PROTEIN"/>
    <property type="match status" value="1"/>
</dbReference>
<feature type="transmembrane region" description="Helical" evidence="13">
    <location>
        <begin position="166"/>
        <end position="187"/>
    </location>
</feature>
<dbReference type="GO" id="GO:0005886">
    <property type="term" value="C:plasma membrane"/>
    <property type="evidence" value="ECO:0007669"/>
    <property type="project" value="TreeGrafter"/>
</dbReference>
<evidence type="ECO:0000256" key="11">
    <source>
        <dbReference type="ARBA" id="ARBA00023303"/>
    </source>
</evidence>
<keyword evidence="7" id="KW-0630">Potassium</keyword>
<evidence type="ECO:0000256" key="5">
    <source>
        <dbReference type="ARBA" id="ARBA00022692"/>
    </source>
</evidence>
<evidence type="ECO:0000256" key="8">
    <source>
        <dbReference type="ARBA" id="ARBA00022989"/>
    </source>
</evidence>
<keyword evidence="3 12" id="KW-0813">Transport</keyword>
<dbReference type="RefSeq" id="XP_014241777.1">
    <property type="nucleotide sequence ID" value="XM_014386291.2"/>
</dbReference>